<keyword evidence="3" id="KW-1185">Reference proteome</keyword>
<dbReference type="Proteomes" id="UP000800235">
    <property type="component" value="Unassembled WGS sequence"/>
</dbReference>
<organism evidence="2 3">
    <name type="scientific">Tothia fuscella</name>
    <dbReference type="NCBI Taxonomy" id="1048955"/>
    <lineage>
        <taxon>Eukaryota</taxon>
        <taxon>Fungi</taxon>
        <taxon>Dikarya</taxon>
        <taxon>Ascomycota</taxon>
        <taxon>Pezizomycotina</taxon>
        <taxon>Dothideomycetes</taxon>
        <taxon>Pleosporomycetidae</taxon>
        <taxon>Venturiales</taxon>
        <taxon>Cylindrosympodiaceae</taxon>
        <taxon>Tothia</taxon>
    </lineage>
</organism>
<evidence type="ECO:0000256" key="1">
    <source>
        <dbReference type="SAM" id="MobiDB-lite"/>
    </source>
</evidence>
<feature type="compositionally biased region" description="Low complexity" evidence="1">
    <location>
        <begin position="12"/>
        <end position="22"/>
    </location>
</feature>
<reference evidence="2" key="1">
    <citation type="journal article" date="2020" name="Stud. Mycol.">
        <title>101 Dothideomycetes genomes: a test case for predicting lifestyles and emergence of pathogens.</title>
        <authorList>
            <person name="Haridas S."/>
            <person name="Albert R."/>
            <person name="Binder M."/>
            <person name="Bloem J."/>
            <person name="Labutti K."/>
            <person name="Salamov A."/>
            <person name="Andreopoulos B."/>
            <person name="Baker S."/>
            <person name="Barry K."/>
            <person name="Bills G."/>
            <person name="Bluhm B."/>
            <person name="Cannon C."/>
            <person name="Castanera R."/>
            <person name="Culley D."/>
            <person name="Daum C."/>
            <person name="Ezra D."/>
            <person name="Gonzalez J."/>
            <person name="Henrissat B."/>
            <person name="Kuo A."/>
            <person name="Liang C."/>
            <person name="Lipzen A."/>
            <person name="Lutzoni F."/>
            <person name="Magnuson J."/>
            <person name="Mondo S."/>
            <person name="Nolan M."/>
            <person name="Ohm R."/>
            <person name="Pangilinan J."/>
            <person name="Park H.-J."/>
            <person name="Ramirez L."/>
            <person name="Alfaro M."/>
            <person name="Sun H."/>
            <person name="Tritt A."/>
            <person name="Yoshinaga Y."/>
            <person name="Zwiers L.-H."/>
            <person name="Turgeon B."/>
            <person name="Goodwin S."/>
            <person name="Spatafora J."/>
            <person name="Crous P."/>
            <person name="Grigoriev I."/>
        </authorList>
    </citation>
    <scope>NUCLEOTIDE SEQUENCE</scope>
    <source>
        <strain evidence="2">CBS 130266</strain>
    </source>
</reference>
<protein>
    <submittedName>
        <fullName evidence="2">Uncharacterized protein</fullName>
    </submittedName>
</protein>
<sequence>MSKIHHPDSDSDANTNTTSVSSSTLLPPVHYVLDHNLFRVNHQVAAESTEAFFKANTFSIFSYAALTYMEKLIPTTNAGDWVQTLEFRNFDWFKGEVNDVNSDIQFMGFYSELKKVVITFNVKKLVWFHPYNEWYEPRSLKALVKYFHLNGLFDLPRKTKLKEVEFDCMEWGFYYPMMAGNQWQTMKDLVEWLKMGFQG</sequence>
<comment type="caution">
    <text evidence="2">The sequence shown here is derived from an EMBL/GenBank/DDBJ whole genome shotgun (WGS) entry which is preliminary data.</text>
</comment>
<evidence type="ECO:0000313" key="3">
    <source>
        <dbReference type="Proteomes" id="UP000800235"/>
    </source>
</evidence>
<gene>
    <name evidence="2" type="ORF">EJ08DRAFT_648911</name>
</gene>
<feature type="region of interest" description="Disordered" evidence="1">
    <location>
        <begin position="1"/>
        <end position="22"/>
    </location>
</feature>
<dbReference type="EMBL" id="MU007032">
    <property type="protein sequence ID" value="KAF2431381.1"/>
    <property type="molecule type" value="Genomic_DNA"/>
</dbReference>
<dbReference type="AlphaFoldDB" id="A0A9P4NUD7"/>
<proteinExistence type="predicted"/>
<name>A0A9P4NUD7_9PEZI</name>
<accession>A0A9P4NUD7</accession>
<evidence type="ECO:0000313" key="2">
    <source>
        <dbReference type="EMBL" id="KAF2431381.1"/>
    </source>
</evidence>